<evidence type="ECO:0000313" key="1">
    <source>
        <dbReference type="EMBL" id="MDO1448223.1"/>
    </source>
</evidence>
<evidence type="ECO:0000313" key="2">
    <source>
        <dbReference type="Proteomes" id="UP001168528"/>
    </source>
</evidence>
<gene>
    <name evidence="1" type="ORF">Q0590_18255</name>
</gene>
<reference evidence="1" key="1">
    <citation type="submission" date="2023-07" db="EMBL/GenBank/DDBJ databases">
        <title>The genome sequence of Rhodocytophaga aerolata KACC 12507.</title>
        <authorList>
            <person name="Zhang X."/>
        </authorList>
    </citation>
    <scope>NUCLEOTIDE SEQUENCE</scope>
    <source>
        <strain evidence="1">KACC 12507</strain>
    </source>
</reference>
<protein>
    <submittedName>
        <fullName evidence="1">Uncharacterized protein</fullName>
    </submittedName>
</protein>
<name>A0ABT8RAE3_9BACT</name>
<dbReference type="EMBL" id="JAUKPO010000010">
    <property type="protein sequence ID" value="MDO1448223.1"/>
    <property type="molecule type" value="Genomic_DNA"/>
</dbReference>
<proteinExistence type="predicted"/>
<sequence length="140" mass="15984">MNRNISALLGLLVLVDCAPSNKNRYQRFDKVSFCDLPAHLNKVVYIEGIFSGSNKDYMFLGSNKENCKNLPPLCLDIKNFNQQPKDVKDKYSTVIHNPQTMYLLIKGVGKYISDAKCGHLFTHNHAFVFQKIISMEIVKK</sequence>
<organism evidence="1 2">
    <name type="scientific">Rhodocytophaga aerolata</name>
    <dbReference type="NCBI Taxonomy" id="455078"/>
    <lineage>
        <taxon>Bacteria</taxon>
        <taxon>Pseudomonadati</taxon>
        <taxon>Bacteroidota</taxon>
        <taxon>Cytophagia</taxon>
        <taxon>Cytophagales</taxon>
        <taxon>Rhodocytophagaceae</taxon>
        <taxon>Rhodocytophaga</taxon>
    </lineage>
</organism>
<accession>A0ABT8RAE3</accession>
<keyword evidence="2" id="KW-1185">Reference proteome</keyword>
<comment type="caution">
    <text evidence="1">The sequence shown here is derived from an EMBL/GenBank/DDBJ whole genome shotgun (WGS) entry which is preliminary data.</text>
</comment>
<dbReference type="Proteomes" id="UP001168528">
    <property type="component" value="Unassembled WGS sequence"/>
</dbReference>